<dbReference type="Proteomes" id="UP000196125">
    <property type="component" value="Unassembled WGS sequence"/>
</dbReference>
<evidence type="ECO:0000256" key="6">
    <source>
        <dbReference type="ARBA" id="ARBA00023014"/>
    </source>
</evidence>
<keyword evidence="6" id="KW-0411">Iron-sulfur</keyword>
<evidence type="ECO:0000313" key="9">
    <source>
        <dbReference type="EMBL" id="MDW6005226.1"/>
    </source>
</evidence>
<name>A0A1Y6J2M5_9VIBR</name>
<dbReference type="SFLD" id="SFLDG01072">
    <property type="entry name" value="dehydrogenase_like"/>
    <property type="match status" value="1"/>
</dbReference>
<dbReference type="InterPro" id="IPR023885">
    <property type="entry name" value="4Fe4S-binding_SPASM_dom"/>
</dbReference>
<dbReference type="Gene3D" id="3.20.20.70">
    <property type="entry name" value="Aldolase class I"/>
    <property type="match status" value="1"/>
</dbReference>
<keyword evidence="12" id="KW-1185">Reference proteome</keyword>
<comment type="cofactor">
    <cofactor evidence="1">
        <name>[4Fe-4S] cluster</name>
        <dbReference type="ChEBI" id="CHEBI:49883"/>
    </cofactor>
</comment>
<dbReference type="OrthoDB" id="9782387at2"/>
<keyword evidence="5" id="KW-0408">Iron</keyword>
<dbReference type="InterPro" id="IPR023867">
    <property type="entry name" value="Sulphatase_maturase_rSAM"/>
</dbReference>
<gene>
    <name evidence="9" type="ORF">SBX37_20375</name>
    <name evidence="10" type="ORF">VIM7927_03896</name>
</gene>
<dbReference type="EMBL" id="JAWRCO010000002">
    <property type="protein sequence ID" value="MDW6005226.1"/>
    <property type="molecule type" value="Genomic_DNA"/>
</dbReference>
<dbReference type="InterPro" id="IPR047207">
    <property type="entry name" value="SPASM_anSME"/>
</dbReference>
<comment type="similarity">
    <text evidence="7">Belongs to the radical SAM superfamily. Anaerobic sulfatase-maturating enzyme family.</text>
</comment>
<dbReference type="SFLD" id="SFLDG01384">
    <property type="entry name" value="thioether_bond_formation_requi"/>
    <property type="match status" value="1"/>
</dbReference>
<evidence type="ECO:0000256" key="7">
    <source>
        <dbReference type="ARBA" id="ARBA00023601"/>
    </source>
</evidence>
<evidence type="ECO:0000256" key="4">
    <source>
        <dbReference type="ARBA" id="ARBA00022723"/>
    </source>
</evidence>
<dbReference type="Pfam" id="PF04055">
    <property type="entry name" value="Radical_SAM"/>
    <property type="match status" value="1"/>
</dbReference>
<evidence type="ECO:0000256" key="3">
    <source>
        <dbReference type="ARBA" id="ARBA00022691"/>
    </source>
</evidence>
<evidence type="ECO:0000313" key="11">
    <source>
        <dbReference type="Proteomes" id="UP000196125"/>
    </source>
</evidence>
<evidence type="ECO:0000259" key="8">
    <source>
        <dbReference type="PROSITE" id="PS51918"/>
    </source>
</evidence>
<dbReference type="PROSITE" id="PS51918">
    <property type="entry name" value="RADICAL_SAM"/>
    <property type="match status" value="1"/>
</dbReference>
<dbReference type="InterPro" id="IPR013785">
    <property type="entry name" value="Aldolase_TIM"/>
</dbReference>
<dbReference type="Pfam" id="PF13186">
    <property type="entry name" value="SPASM"/>
    <property type="match status" value="1"/>
</dbReference>
<feature type="domain" description="Radical SAM core" evidence="8">
    <location>
        <begin position="1"/>
        <end position="239"/>
    </location>
</feature>
<dbReference type="PANTHER" id="PTHR43273">
    <property type="entry name" value="ANAEROBIC SULFATASE-MATURATING ENZYME HOMOLOG ASLB-RELATED"/>
    <property type="match status" value="1"/>
</dbReference>
<sequence>MNQRVENFQLMAKPSGSVCNIDCSYCFYLEKEHLYPERKSHWKMDDETLENYIRQNIQSQRSDVVDIVWQGGEPTMLGIDFYRKAIALQNQYKGNKQINNYLQTNGININDEWAAFLKEHNFLVGLSIDGDRISNDAHRHTRAGKSTFDDVMKGLDALKKHKVEFNTLTVVNAENVKRPMDVYNFLKRIGSRYMQFIPLVERRANQPDENGLTLIQPDFSGQSEVTEWSAPAKEYGRFLNTIFDHWIQNDIGSVFVMNFEQTLTKLTGQASGCVINETCGRNLVIESNGDVYSCDHFVYPEHKLGNINEQEMLDLVNLPQNIEFGQQKLTNLSSDCRNCIVKPVCNGGCPKHRFLISSDGKPNKNYFCDGYFIHLSHAFPVMHRILKLLHEKASYSKMKKLIKKEFYQAR</sequence>
<dbReference type="PANTHER" id="PTHR43273:SF3">
    <property type="entry name" value="ANAEROBIC SULFATASE-MATURATING ENZYME HOMOLOG ASLB-RELATED"/>
    <property type="match status" value="1"/>
</dbReference>
<dbReference type="SFLD" id="SFLDG01386">
    <property type="entry name" value="main_SPASM_domain-containing"/>
    <property type="match status" value="1"/>
</dbReference>
<dbReference type="SFLD" id="SFLDS00029">
    <property type="entry name" value="Radical_SAM"/>
    <property type="match status" value="1"/>
</dbReference>
<evidence type="ECO:0000256" key="1">
    <source>
        <dbReference type="ARBA" id="ARBA00001966"/>
    </source>
</evidence>
<evidence type="ECO:0000313" key="10">
    <source>
        <dbReference type="EMBL" id="SMS02563.1"/>
    </source>
</evidence>
<dbReference type="CDD" id="cd21120">
    <property type="entry name" value="SPASM_anSME"/>
    <property type="match status" value="1"/>
</dbReference>
<dbReference type="CDD" id="cd01335">
    <property type="entry name" value="Radical_SAM"/>
    <property type="match status" value="1"/>
</dbReference>
<keyword evidence="2" id="KW-0004">4Fe-4S</keyword>
<proteinExistence type="inferred from homology"/>
<dbReference type="NCBIfam" id="TIGR03942">
    <property type="entry name" value="sulfatase_rSAM"/>
    <property type="match status" value="1"/>
</dbReference>
<dbReference type="NCBIfam" id="TIGR04085">
    <property type="entry name" value="rSAM_more_4Fe4S"/>
    <property type="match status" value="1"/>
</dbReference>
<dbReference type="SFLD" id="SFLDG01067">
    <property type="entry name" value="SPASM/twitch_domain_containing"/>
    <property type="match status" value="1"/>
</dbReference>
<dbReference type="GO" id="GO:0051539">
    <property type="term" value="F:4 iron, 4 sulfur cluster binding"/>
    <property type="evidence" value="ECO:0007669"/>
    <property type="project" value="UniProtKB-KW"/>
</dbReference>
<dbReference type="RefSeq" id="WP_087482577.1">
    <property type="nucleotide sequence ID" value="NZ_AP024884.1"/>
</dbReference>
<organism evidence="10 11">
    <name type="scientific">Vibrio mangrovi</name>
    <dbReference type="NCBI Taxonomy" id="474394"/>
    <lineage>
        <taxon>Bacteria</taxon>
        <taxon>Pseudomonadati</taxon>
        <taxon>Pseudomonadota</taxon>
        <taxon>Gammaproteobacteria</taxon>
        <taxon>Vibrionales</taxon>
        <taxon>Vibrionaceae</taxon>
        <taxon>Vibrio</taxon>
    </lineage>
</organism>
<keyword evidence="4" id="KW-0479">Metal-binding</keyword>
<dbReference type="InterPro" id="IPR034491">
    <property type="entry name" value="Anaerob_Ser_sulfatase-maturase"/>
</dbReference>
<dbReference type="SUPFAM" id="SSF102114">
    <property type="entry name" value="Radical SAM enzymes"/>
    <property type="match status" value="1"/>
</dbReference>
<dbReference type="InterPro" id="IPR007197">
    <property type="entry name" value="rSAM"/>
</dbReference>
<dbReference type="GO" id="GO:0046872">
    <property type="term" value="F:metal ion binding"/>
    <property type="evidence" value="ECO:0007669"/>
    <property type="project" value="UniProtKB-KW"/>
</dbReference>
<accession>A0A1Y6J2M5</accession>
<dbReference type="InterPro" id="IPR058240">
    <property type="entry name" value="rSAM_sf"/>
</dbReference>
<dbReference type="GO" id="GO:0016491">
    <property type="term" value="F:oxidoreductase activity"/>
    <property type="evidence" value="ECO:0007669"/>
    <property type="project" value="InterPro"/>
</dbReference>
<reference evidence="9 12" key="2">
    <citation type="submission" date="2023-11" db="EMBL/GenBank/DDBJ databases">
        <title>Plant-associative lifestyle of Vibrio porteresiae and its evolutionary dynamics.</title>
        <authorList>
            <person name="Rameshkumar N."/>
            <person name="Kirti K."/>
        </authorList>
    </citation>
    <scope>NUCLEOTIDE SEQUENCE [LARGE SCALE GENOMIC DNA]</scope>
    <source>
        <strain evidence="9 12">MSSRF38</strain>
    </source>
</reference>
<keyword evidence="3" id="KW-0949">S-adenosyl-L-methionine</keyword>
<reference evidence="10 11" key="1">
    <citation type="submission" date="2017-05" db="EMBL/GenBank/DDBJ databases">
        <authorList>
            <person name="Song R."/>
            <person name="Chenine A.L."/>
            <person name="Ruprecht R.M."/>
        </authorList>
    </citation>
    <scope>NUCLEOTIDE SEQUENCE [LARGE SCALE GENOMIC DNA]</scope>
    <source>
        <strain evidence="10 11">CECT 7927</strain>
    </source>
</reference>
<evidence type="ECO:0000256" key="2">
    <source>
        <dbReference type="ARBA" id="ARBA00022485"/>
    </source>
</evidence>
<protein>
    <submittedName>
        <fullName evidence="9">Anaerobic sulfatase maturase</fullName>
    </submittedName>
</protein>
<evidence type="ECO:0000256" key="5">
    <source>
        <dbReference type="ARBA" id="ARBA00023004"/>
    </source>
</evidence>
<dbReference type="EMBL" id="FXXI01000011">
    <property type="protein sequence ID" value="SMS02563.1"/>
    <property type="molecule type" value="Genomic_DNA"/>
</dbReference>
<evidence type="ECO:0000313" key="12">
    <source>
        <dbReference type="Proteomes" id="UP001283366"/>
    </source>
</evidence>
<dbReference type="SFLD" id="SFLDF00285">
    <property type="entry name" value="anaerobic_Ser-type_sulfatase-m"/>
    <property type="match status" value="1"/>
</dbReference>
<dbReference type="AlphaFoldDB" id="A0A1Y6J2M5"/>
<dbReference type="Proteomes" id="UP001283366">
    <property type="component" value="Unassembled WGS sequence"/>
</dbReference>